<dbReference type="AlphaFoldDB" id="A0A8J6M506"/>
<evidence type="ECO:0000313" key="1">
    <source>
        <dbReference type="EMBL" id="MBC5717827.1"/>
    </source>
</evidence>
<accession>A0A8J6M506</accession>
<comment type="caution">
    <text evidence="1">The sequence shown here is derived from an EMBL/GenBank/DDBJ whole genome shotgun (WGS) entry which is preliminary data.</text>
</comment>
<protein>
    <submittedName>
        <fullName evidence="1">Uncharacterized protein</fullName>
    </submittedName>
</protein>
<sequence>MEKLAQLGFVLARRGRVGLARTPDGAGEDLVRACAGGVAAAGGRAELFPNLTSPVEGSWAARRWGLPALLFFDTEGPPRLHLFDRLGLPFAPEALGRLKEALSQPPAAGAEGGAWTVRHIPEGLWAGETARQLALGRSGPPWRHRQAAVPGDRGADRDLGRVLSALGWQVEERWRPGIPAFFTARGGFCLLAQDETGAPIPPERLLALVALIEMENGGGIVALPSVRAPWAAPAALCYGGQVLALERDGERARRLYAARPWLWSAPAAAGRICARMAASGERLSTLAGLVPQRAGTK</sequence>
<keyword evidence="2" id="KW-1185">Reference proteome</keyword>
<dbReference type="EMBL" id="JACOPN010000007">
    <property type="protein sequence ID" value="MBC5717827.1"/>
    <property type="molecule type" value="Genomic_DNA"/>
</dbReference>
<dbReference type="RefSeq" id="WP_186878995.1">
    <property type="nucleotide sequence ID" value="NZ_JACOPN010000007.1"/>
</dbReference>
<proteinExistence type="predicted"/>
<organism evidence="1 2">
    <name type="scientific">Flintibacter faecis</name>
    <dbReference type="NCBI Taxonomy" id="2763047"/>
    <lineage>
        <taxon>Bacteria</taxon>
        <taxon>Bacillati</taxon>
        <taxon>Bacillota</taxon>
        <taxon>Clostridia</taxon>
        <taxon>Eubacteriales</taxon>
        <taxon>Flintibacter</taxon>
    </lineage>
</organism>
<evidence type="ECO:0000313" key="2">
    <source>
        <dbReference type="Proteomes" id="UP000602260"/>
    </source>
</evidence>
<dbReference type="Proteomes" id="UP000602260">
    <property type="component" value="Unassembled WGS sequence"/>
</dbReference>
<name>A0A8J6M506_9FIRM</name>
<gene>
    <name evidence="1" type="ORF">H8S55_10895</name>
</gene>
<reference evidence="1" key="1">
    <citation type="submission" date="2020-08" db="EMBL/GenBank/DDBJ databases">
        <title>Genome public.</title>
        <authorList>
            <person name="Liu C."/>
            <person name="Sun Q."/>
        </authorList>
    </citation>
    <scope>NUCLEOTIDE SEQUENCE</scope>
    <source>
        <strain evidence="1">BX5</strain>
    </source>
</reference>